<dbReference type="InterPro" id="IPR011009">
    <property type="entry name" value="Kinase-like_dom_sf"/>
</dbReference>
<gene>
    <name evidence="11" type="primary">AGPHD1</name>
    <name evidence="11" type="ORF">FOL47_000188</name>
</gene>
<keyword evidence="12" id="KW-1185">Reference proteome</keyword>
<evidence type="ECO:0000256" key="1">
    <source>
        <dbReference type="ARBA" id="ARBA00004496"/>
    </source>
</evidence>
<feature type="domain" description="Aminoglycoside phosphotransferase" evidence="10">
    <location>
        <begin position="56"/>
        <end position="262"/>
    </location>
</feature>
<dbReference type="InterPro" id="IPR050249">
    <property type="entry name" value="Pseudomonas-type_ThrB"/>
</dbReference>
<evidence type="ECO:0000256" key="3">
    <source>
        <dbReference type="ARBA" id="ARBA00022490"/>
    </source>
</evidence>
<dbReference type="InterPro" id="IPR002575">
    <property type="entry name" value="Aminoglycoside_PTrfase"/>
</dbReference>
<dbReference type="GO" id="GO:0047992">
    <property type="term" value="F:hydroxylysine kinase activity"/>
    <property type="evidence" value="ECO:0007669"/>
    <property type="project" value="UniProtKB-EC"/>
</dbReference>
<dbReference type="Pfam" id="PF01636">
    <property type="entry name" value="APH"/>
    <property type="match status" value="1"/>
</dbReference>
<dbReference type="EMBL" id="JAAPAO010001009">
    <property type="protein sequence ID" value="KAF4651766.1"/>
    <property type="molecule type" value="Genomic_DNA"/>
</dbReference>
<dbReference type="SUPFAM" id="SSF56112">
    <property type="entry name" value="Protein kinase-like (PK-like)"/>
    <property type="match status" value="1"/>
</dbReference>
<reference evidence="11 12" key="1">
    <citation type="submission" date="2020-04" db="EMBL/GenBank/DDBJ databases">
        <title>Perkinsus chesapeaki whole genome sequence.</title>
        <authorList>
            <person name="Bogema D.R."/>
        </authorList>
    </citation>
    <scope>NUCLEOTIDE SEQUENCE [LARGE SCALE GENOMIC DNA]</scope>
    <source>
        <strain evidence="11">ATCC PRA-425</strain>
    </source>
</reference>
<accession>A0A7J6KZA9</accession>
<keyword evidence="5 11" id="KW-0418">Kinase</keyword>
<dbReference type="PANTHER" id="PTHR21064">
    <property type="entry name" value="AMINOGLYCOSIDE PHOSPHOTRANSFERASE DOMAIN-CONTAINING PROTEIN-RELATED"/>
    <property type="match status" value="1"/>
</dbReference>
<dbReference type="OrthoDB" id="9973935at2759"/>
<dbReference type="Gene3D" id="3.90.1200.10">
    <property type="match status" value="1"/>
</dbReference>
<comment type="subcellular location">
    <subcellularLocation>
        <location evidence="1">Cytoplasm</location>
    </subcellularLocation>
</comment>
<evidence type="ECO:0000313" key="12">
    <source>
        <dbReference type="Proteomes" id="UP000591131"/>
    </source>
</evidence>
<comment type="catalytic activity">
    <reaction evidence="6">
        <text>(5R)-5-hydroxy-L-lysine + GTP = (5R)-5-phosphooxy-L-lysine + GDP + H(+)</text>
        <dbReference type="Rhea" id="RHEA:19049"/>
        <dbReference type="ChEBI" id="CHEBI:15378"/>
        <dbReference type="ChEBI" id="CHEBI:37565"/>
        <dbReference type="ChEBI" id="CHEBI:57882"/>
        <dbReference type="ChEBI" id="CHEBI:58189"/>
        <dbReference type="ChEBI" id="CHEBI:58357"/>
        <dbReference type="EC" id="2.7.1.81"/>
    </reaction>
</comment>
<evidence type="ECO:0000256" key="6">
    <source>
        <dbReference type="ARBA" id="ARBA00036820"/>
    </source>
</evidence>
<keyword evidence="4" id="KW-0808">Transferase</keyword>
<evidence type="ECO:0000256" key="9">
    <source>
        <dbReference type="ARBA" id="ARBA00040505"/>
    </source>
</evidence>
<dbReference type="PANTHER" id="PTHR21064:SF1">
    <property type="entry name" value="HYDROXYLYSINE KINASE"/>
    <property type="match status" value="1"/>
</dbReference>
<evidence type="ECO:0000256" key="5">
    <source>
        <dbReference type="ARBA" id="ARBA00022777"/>
    </source>
</evidence>
<dbReference type="EC" id="2.7.1.81" evidence="8"/>
<dbReference type="GO" id="GO:0005737">
    <property type="term" value="C:cytoplasm"/>
    <property type="evidence" value="ECO:0007669"/>
    <property type="project" value="UniProtKB-SubCell"/>
</dbReference>
<evidence type="ECO:0000256" key="8">
    <source>
        <dbReference type="ARBA" id="ARBA00038873"/>
    </source>
</evidence>
<name>A0A7J6KZA9_PERCH</name>
<evidence type="ECO:0000256" key="7">
    <source>
        <dbReference type="ARBA" id="ARBA00037368"/>
    </source>
</evidence>
<evidence type="ECO:0000259" key="10">
    <source>
        <dbReference type="Pfam" id="PF01636"/>
    </source>
</evidence>
<evidence type="ECO:0000313" key="11">
    <source>
        <dbReference type="EMBL" id="KAF4651766.1"/>
    </source>
</evidence>
<evidence type="ECO:0000256" key="4">
    <source>
        <dbReference type="ARBA" id="ARBA00022679"/>
    </source>
</evidence>
<comment type="function">
    <text evidence="7">Catalyzes the GTP-dependent phosphorylation of 5-hydroxy-L-lysine.</text>
</comment>
<protein>
    <recommendedName>
        <fullName evidence="9">Hydroxylysine kinase</fullName>
        <ecNumber evidence="8">2.7.1.81</ecNumber>
    </recommendedName>
</protein>
<proteinExistence type="inferred from homology"/>
<organism evidence="11 12">
    <name type="scientific">Perkinsus chesapeaki</name>
    <name type="common">Clam parasite</name>
    <name type="synonym">Perkinsus andrewsi</name>
    <dbReference type="NCBI Taxonomy" id="330153"/>
    <lineage>
        <taxon>Eukaryota</taxon>
        <taxon>Sar</taxon>
        <taxon>Alveolata</taxon>
        <taxon>Perkinsozoa</taxon>
        <taxon>Perkinsea</taxon>
        <taxon>Perkinsida</taxon>
        <taxon>Perkinsidae</taxon>
        <taxon>Perkinsus</taxon>
    </lineage>
</organism>
<keyword evidence="3" id="KW-0963">Cytoplasm</keyword>
<dbReference type="AlphaFoldDB" id="A0A7J6KZA9"/>
<evidence type="ECO:0000256" key="2">
    <source>
        <dbReference type="ARBA" id="ARBA00006219"/>
    </source>
</evidence>
<comment type="caution">
    <text evidence="11">The sequence shown here is derived from an EMBL/GenBank/DDBJ whole genome shotgun (WGS) entry which is preliminary data.</text>
</comment>
<comment type="similarity">
    <text evidence="2">Belongs to the aminoglycoside phosphotransferase family.</text>
</comment>
<dbReference type="Proteomes" id="UP000591131">
    <property type="component" value="Unassembled WGS sequence"/>
</dbReference>
<sequence length="356" mass="39547">MVGQIPQQKDIDHFSHLTKDFNTLFGINEIELKTVLPSERDLNFLAIAKCPTGAEKEVVMKVFEDAIDPTTLALRLRGLAAVSKAHPSLVQTLIKPLSGEYFVEIEGRFVAVVEFLPGQPLAYFRSSNNVSPDLLRDIGRAVGVVSSCLAEEFKDIPAELDLPDFTWDIRNFSQIVGKYVHLVAERDRELGRIVREQAIEVQVSLRGLTLPCQVCQNDANEYNIIVNEGDGSGKEHVGILDFGDLCYTYRVADLSICLAYLWLVLAGRWRHGEITPLVIEGFQSAVPLNEDEKKAIIPLAIARVCTSISVAARNISEEPDNHYHRVSQESAVSLMRKLPSHSITEVTSAKCIKDGH</sequence>